<feature type="domain" description="Helix-turn-helix" evidence="1">
    <location>
        <begin position="17"/>
        <end position="69"/>
    </location>
</feature>
<dbReference type="SUPFAM" id="SSF46955">
    <property type="entry name" value="Putative DNA-binding domain"/>
    <property type="match status" value="1"/>
</dbReference>
<proteinExistence type="predicted"/>
<accession>A0ABN1GBE0</accession>
<sequence length="78" mass="8717">MAKPKNLDPDHVQKLEMLTSDEAAVYLRSSPSTLAKYRCYGGGPEFIQVSARKVLYARTALDAWLTNRSRTNTWKGAA</sequence>
<organism evidence="2 3">
    <name type="scientific">Paenochrobactrum glaciei</name>
    <dbReference type="NCBI Taxonomy" id="486407"/>
    <lineage>
        <taxon>Bacteria</taxon>
        <taxon>Pseudomonadati</taxon>
        <taxon>Pseudomonadota</taxon>
        <taxon>Alphaproteobacteria</taxon>
        <taxon>Hyphomicrobiales</taxon>
        <taxon>Brucellaceae</taxon>
        <taxon>Paenochrobactrum</taxon>
    </lineage>
</organism>
<name>A0ABN1GBE0_9HYPH</name>
<keyword evidence="3" id="KW-1185">Reference proteome</keyword>
<comment type="caution">
    <text evidence="2">The sequence shown here is derived from an EMBL/GenBank/DDBJ whole genome shotgun (WGS) entry which is preliminary data.</text>
</comment>
<dbReference type="InterPro" id="IPR041657">
    <property type="entry name" value="HTH_17"/>
</dbReference>
<evidence type="ECO:0000313" key="3">
    <source>
        <dbReference type="Proteomes" id="UP001424441"/>
    </source>
</evidence>
<reference evidence="2 3" key="1">
    <citation type="journal article" date="2019" name="Int. J. Syst. Evol. Microbiol.">
        <title>The Global Catalogue of Microorganisms (GCM) 10K type strain sequencing project: providing services to taxonomists for standard genome sequencing and annotation.</title>
        <authorList>
            <consortium name="The Broad Institute Genomics Platform"/>
            <consortium name="The Broad Institute Genome Sequencing Center for Infectious Disease"/>
            <person name="Wu L."/>
            <person name="Ma J."/>
        </authorList>
    </citation>
    <scope>NUCLEOTIDE SEQUENCE [LARGE SCALE GENOMIC DNA]</scope>
    <source>
        <strain evidence="2 3">JCM 15115</strain>
    </source>
</reference>
<dbReference type="RefSeq" id="WP_343805987.1">
    <property type="nucleotide sequence ID" value="NZ_BAAADE010000005.1"/>
</dbReference>
<protein>
    <recommendedName>
        <fullName evidence="1">Helix-turn-helix domain-containing protein</fullName>
    </recommendedName>
</protein>
<dbReference type="Proteomes" id="UP001424441">
    <property type="component" value="Unassembled WGS sequence"/>
</dbReference>
<dbReference type="Pfam" id="PF12728">
    <property type="entry name" value="HTH_17"/>
    <property type="match status" value="1"/>
</dbReference>
<dbReference type="InterPro" id="IPR009061">
    <property type="entry name" value="DNA-bd_dom_put_sf"/>
</dbReference>
<evidence type="ECO:0000313" key="2">
    <source>
        <dbReference type="EMBL" id="GAA0607972.1"/>
    </source>
</evidence>
<gene>
    <name evidence="2" type="ORF">GCM10008943_24390</name>
</gene>
<dbReference type="EMBL" id="BAAADE010000005">
    <property type="protein sequence ID" value="GAA0607972.1"/>
    <property type="molecule type" value="Genomic_DNA"/>
</dbReference>
<evidence type="ECO:0000259" key="1">
    <source>
        <dbReference type="Pfam" id="PF12728"/>
    </source>
</evidence>